<sequence length="763" mass="77699">MATLLYAIGRFSARRHYLVIVVWIVLLAGGAVASKAVGDHFEASVSIPGTQSQNANDMLAARFPALNDASTKVVFVAPAGTTIADDAAAVTAVSAQLAKIPGVSVSDPFSSKVLYAVQVSQDQRTAYIGLTYDKASTALTDADASAVAAIADTLQSHNLTVAYSGYPLPAATGGISAPEGIGFLLAFVILTITFGSLLAAGMPLLTAVIGVSISGSLITLLASVLPLSSTAPVLASMLGLAVGIDYALFIASRHRTQLATGMKVIDSIALATATAGSAVVFAALTVIIALLGLYVVNIPFLSAMGLGAAIAVIVAMALSLTLLPAVLGLCGKTLIPRANSRAALRGALVAVAGSKPTLGSRWVTLVTRRPWIAVGAVIVGLGLVAAPALTGGLKFTMPDAGSNPAASTSRQAYDMLTAGFGPGNNGPLLVTADLSGAKSTDPAGMAAAFTTAFAGISDISYASAPSVNPAGNTAYLVIIPSSAPDSDATTTLVTSVRDRAAAFQAANGYTYEVTGTTAVNIDVSQKLAAALLPFGLVVVGLCLLLLLLVFRSLAVPLTAALGFLLSLAASLGVVVLVFQNGVFASILGVEKVGPVISFLPILVMAVLFGLAMDYQVFLVSRIREEFTNTGDARASVQTGFVGAARVVTAAALIMFCVFASFVPGQGPALQPIALALAVGVFFDAFLVRMTLVPAVLMLLGDKAWYLPRWLDRILPNVDIEGEKVHRMLADRAARAALDSPAEPAEPAAPEADDPQAAPVGAAL</sequence>
<dbReference type="GO" id="GO:0005886">
    <property type="term" value="C:plasma membrane"/>
    <property type="evidence" value="ECO:0007669"/>
    <property type="project" value="UniProtKB-SubCell"/>
</dbReference>
<feature type="transmembrane region" description="Helical" evidence="8">
    <location>
        <begin position="371"/>
        <end position="389"/>
    </location>
</feature>
<feature type="transmembrane region" description="Helical" evidence="8">
    <location>
        <begin position="527"/>
        <end position="550"/>
    </location>
</feature>
<evidence type="ECO:0000259" key="9">
    <source>
        <dbReference type="PROSITE" id="PS50156"/>
    </source>
</evidence>
<keyword evidence="6 8" id="KW-0472">Membrane</keyword>
<comment type="similarity">
    <text evidence="2">Belongs to the resistance-nodulation-cell division (RND) (TC 2.A.6) family. MmpL subfamily.</text>
</comment>
<feature type="transmembrane region" description="Helical" evidence="8">
    <location>
        <begin position="308"/>
        <end position="331"/>
    </location>
</feature>
<reference evidence="10 11" key="1">
    <citation type="journal article" date="2019" name="Microorganisms">
        <title>Systematic Affiliation and Genome Analysis of Subtercola vilae DB165(T) with Particular Emphasis on Cold Adaptation of an Isolate from a High-Altitude Cold Volcano Lake.</title>
        <authorList>
            <person name="Villalobos A.S."/>
            <person name="Wiese J."/>
            <person name="Imhoff J.F."/>
            <person name="Dorador C."/>
            <person name="Keller A."/>
            <person name="Hentschel U."/>
        </authorList>
    </citation>
    <scope>NUCLEOTIDE SEQUENCE [LARGE SCALE GENOMIC DNA]</scope>
    <source>
        <strain evidence="10 11">DB165</strain>
    </source>
</reference>
<dbReference type="PANTHER" id="PTHR33406">
    <property type="entry name" value="MEMBRANE PROTEIN MJ1562-RELATED"/>
    <property type="match status" value="1"/>
</dbReference>
<comment type="caution">
    <text evidence="10">The sequence shown here is derived from an EMBL/GenBank/DDBJ whole genome shotgun (WGS) entry which is preliminary data.</text>
</comment>
<dbReference type="Pfam" id="PF03176">
    <property type="entry name" value="MMPL"/>
    <property type="match status" value="2"/>
</dbReference>
<evidence type="ECO:0000256" key="8">
    <source>
        <dbReference type="SAM" id="Phobius"/>
    </source>
</evidence>
<evidence type="ECO:0000256" key="6">
    <source>
        <dbReference type="ARBA" id="ARBA00023136"/>
    </source>
</evidence>
<evidence type="ECO:0000256" key="4">
    <source>
        <dbReference type="ARBA" id="ARBA00022692"/>
    </source>
</evidence>
<keyword evidence="4 8" id="KW-0812">Transmembrane</keyword>
<feature type="transmembrane region" description="Helical" evidence="8">
    <location>
        <begin position="181"/>
        <end position="200"/>
    </location>
</feature>
<comment type="subcellular location">
    <subcellularLocation>
        <location evidence="1">Cell membrane</location>
        <topology evidence="1">Multi-pass membrane protein</topology>
    </subcellularLocation>
</comment>
<dbReference type="InterPro" id="IPR004869">
    <property type="entry name" value="MMPL_dom"/>
</dbReference>
<keyword evidence="3" id="KW-1003">Cell membrane</keyword>
<feature type="transmembrane region" description="Helical" evidence="8">
    <location>
        <begin position="264"/>
        <end position="296"/>
    </location>
</feature>
<evidence type="ECO:0000256" key="7">
    <source>
        <dbReference type="SAM" id="MobiDB-lite"/>
    </source>
</evidence>
<feature type="transmembrane region" description="Helical" evidence="8">
    <location>
        <begin position="598"/>
        <end position="619"/>
    </location>
</feature>
<gene>
    <name evidence="10" type="ORF">D4765_02560</name>
</gene>
<evidence type="ECO:0000313" key="10">
    <source>
        <dbReference type="EMBL" id="TIH40445.1"/>
    </source>
</evidence>
<organism evidence="10 11">
    <name type="scientific">Subtercola vilae</name>
    <dbReference type="NCBI Taxonomy" id="2056433"/>
    <lineage>
        <taxon>Bacteria</taxon>
        <taxon>Bacillati</taxon>
        <taxon>Actinomycetota</taxon>
        <taxon>Actinomycetes</taxon>
        <taxon>Micrococcales</taxon>
        <taxon>Microbacteriaceae</taxon>
        <taxon>Subtercola</taxon>
    </lineage>
</organism>
<dbReference type="InterPro" id="IPR050545">
    <property type="entry name" value="Mycobact_MmpL"/>
</dbReference>
<feature type="transmembrane region" description="Helical" evidence="8">
    <location>
        <begin position="557"/>
        <end position="578"/>
    </location>
</feature>
<name>A0A4T2C7N5_9MICO</name>
<feature type="transmembrane region" description="Helical" evidence="8">
    <location>
        <begin position="233"/>
        <end position="252"/>
    </location>
</feature>
<protein>
    <submittedName>
        <fullName evidence="10">MMPL family transporter</fullName>
    </submittedName>
</protein>
<dbReference type="SUPFAM" id="SSF82866">
    <property type="entry name" value="Multidrug efflux transporter AcrB transmembrane domain"/>
    <property type="match status" value="2"/>
</dbReference>
<dbReference type="Gene3D" id="1.20.1640.10">
    <property type="entry name" value="Multidrug efflux transporter AcrB transmembrane domain"/>
    <property type="match status" value="2"/>
</dbReference>
<feature type="region of interest" description="Disordered" evidence="7">
    <location>
        <begin position="735"/>
        <end position="763"/>
    </location>
</feature>
<feature type="transmembrane region" description="Helical" evidence="8">
    <location>
        <begin position="640"/>
        <end position="662"/>
    </location>
</feature>
<feature type="domain" description="SSD" evidence="9">
    <location>
        <begin position="205"/>
        <end position="329"/>
    </location>
</feature>
<evidence type="ECO:0000256" key="3">
    <source>
        <dbReference type="ARBA" id="ARBA00022475"/>
    </source>
</evidence>
<evidence type="ECO:0000256" key="1">
    <source>
        <dbReference type="ARBA" id="ARBA00004651"/>
    </source>
</evidence>
<evidence type="ECO:0000256" key="2">
    <source>
        <dbReference type="ARBA" id="ARBA00010157"/>
    </source>
</evidence>
<proteinExistence type="inferred from homology"/>
<dbReference type="OrthoDB" id="7051771at2"/>
<dbReference type="AlphaFoldDB" id="A0A4T2C7N5"/>
<feature type="transmembrane region" description="Helical" evidence="8">
    <location>
        <begin position="674"/>
        <end position="699"/>
    </location>
</feature>
<keyword evidence="5 8" id="KW-1133">Transmembrane helix</keyword>
<evidence type="ECO:0000313" key="11">
    <source>
        <dbReference type="Proteomes" id="UP000306192"/>
    </source>
</evidence>
<accession>A0A4T2C7N5</accession>
<dbReference type="EMBL" id="QYRT01000003">
    <property type="protein sequence ID" value="TIH40445.1"/>
    <property type="molecule type" value="Genomic_DNA"/>
</dbReference>
<dbReference type="PROSITE" id="PS50156">
    <property type="entry name" value="SSD"/>
    <property type="match status" value="1"/>
</dbReference>
<dbReference type="PANTHER" id="PTHR33406:SF11">
    <property type="entry name" value="MEMBRANE PROTEIN SCO6666-RELATED"/>
    <property type="match status" value="1"/>
</dbReference>
<dbReference type="InterPro" id="IPR000731">
    <property type="entry name" value="SSD"/>
</dbReference>
<dbReference type="Proteomes" id="UP000306192">
    <property type="component" value="Unassembled WGS sequence"/>
</dbReference>
<keyword evidence="11" id="KW-1185">Reference proteome</keyword>
<evidence type="ECO:0000256" key="5">
    <source>
        <dbReference type="ARBA" id="ARBA00022989"/>
    </source>
</evidence>
<feature type="transmembrane region" description="Helical" evidence="8">
    <location>
        <begin position="207"/>
        <end position="227"/>
    </location>
</feature>